<feature type="compositionally biased region" description="Basic and acidic residues" evidence="1">
    <location>
        <begin position="191"/>
        <end position="211"/>
    </location>
</feature>
<feature type="compositionally biased region" description="Basic residues" evidence="1">
    <location>
        <begin position="111"/>
        <end position="121"/>
    </location>
</feature>
<evidence type="ECO:0000313" key="2">
    <source>
        <dbReference type="EMBL" id="CAK0832996.1"/>
    </source>
</evidence>
<comment type="caution">
    <text evidence="2">The sequence shown here is derived from an EMBL/GenBank/DDBJ whole genome shotgun (WGS) entry which is preliminary data.</text>
</comment>
<name>A0ABN9SMG7_9DINO</name>
<gene>
    <name evidence="2" type="ORF">PCOR1329_LOCUS30828</name>
</gene>
<feature type="compositionally biased region" description="Low complexity" evidence="1">
    <location>
        <begin position="149"/>
        <end position="163"/>
    </location>
</feature>
<feature type="region of interest" description="Disordered" evidence="1">
    <location>
        <begin position="1"/>
        <end position="27"/>
    </location>
</feature>
<evidence type="ECO:0000256" key="1">
    <source>
        <dbReference type="SAM" id="MobiDB-lite"/>
    </source>
</evidence>
<keyword evidence="3" id="KW-1185">Reference proteome</keyword>
<evidence type="ECO:0000313" key="3">
    <source>
        <dbReference type="Proteomes" id="UP001189429"/>
    </source>
</evidence>
<dbReference type="Proteomes" id="UP001189429">
    <property type="component" value="Unassembled WGS sequence"/>
</dbReference>
<proteinExistence type="predicted"/>
<feature type="compositionally biased region" description="Basic residues" evidence="1">
    <location>
        <begin position="16"/>
        <end position="27"/>
    </location>
</feature>
<protein>
    <submittedName>
        <fullName evidence="2">Uncharacterized protein</fullName>
    </submittedName>
</protein>
<reference evidence="2" key="1">
    <citation type="submission" date="2023-10" db="EMBL/GenBank/DDBJ databases">
        <authorList>
            <person name="Chen Y."/>
            <person name="Shah S."/>
            <person name="Dougan E. K."/>
            <person name="Thang M."/>
            <person name="Chan C."/>
        </authorList>
    </citation>
    <scope>NUCLEOTIDE SEQUENCE [LARGE SCALE GENOMIC DNA]</scope>
</reference>
<sequence length="249" mass="27506">MVLAEGRMHTSERCQVHGRRRSNRPTGRRQIVVQIRQIRADRRADRRADPQMPSTSFVQIRQAGARAGAQQLGHGAPLGAEAQLAELLGQQRRVQATPRRRPLQAPTAARRAVRQPRRRQAGRQADAGPQPGGSPRTAPCPPSVSARTPGLSPPAAARSASGRTARRRGSRCAPPPPAHTVRPPEVARGGGEGERGEGTERREEEEGKAENHQQQLWERNSSLHRARLNGRDMKGRTAYSARFHDIRRR</sequence>
<accession>A0ABN9SMG7</accession>
<feature type="region of interest" description="Disordered" evidence="1">
    <location>
        <begin position="92"/>
        <end position="249"/>
    </location>
</feature>
<dbReference type="EMBL" id="CAUYUJ010011980">
    <property type="protein sequence ID" value="CAK0832996.1"/>
    <property type="molecule type" value="Genomic_DNA"/>
</dbReference>
<feature type="compositionally biased region" description="Basic and acidic residues" evidence="1">
    <location>
        <begin position="1"/>
        <end position="15"/>
    </location>
</feature>
<organism evidence="2 3">
    <name type="scientific">Prorocentrum cordatum</name>
    <dbReference type="NCBI Taxonomy" id="2364126"/>
    <lineage>
        <taxon>Eukaryota</taxon>
        <taxon>Sar</taxon>
        <taxon>Alveolata</taxon>
        <taxon>Dinophyceae</taxon>
        <taxon>Prorocentrales</taxon>
        <taxon>Prorocentraceae</taxon>
        <taxon>Prorocentrum</taxon>
    </lineage>
</organism>